<keyword evidence="5" id="KW-1185">Reference proteome</keyword>
<keyword evidence="2" id="KW-0964">Secreted</keyword>
<dbReference type="EMBL" id="JACHGW010000002">
    <property type="protein sequence ID" value="MBB6050980.1"/>
    <property type="molecule type" value="Genomic_DNA"/>
</dbReference>
<evidence type="ECO:0000313" key="4">
    <source>
        <dbReference type="EMBL" id="MBB6050980.1"/>
    </source>
</evidence>
<dbReference type="GO" id="GO:0005576">
    <property type="term" value="C:extracellular region"/>
    <property type="evidence" value="ECO:0007669"/>
    <property type="project" value="UniProtKB-SubCell"/>
</dbReference>
<dbReference type="Gene3D" id="2.60.40.10">
    <property type="entry name" value="Immunoglobulins"/>
    <property type="match status" value="1"/>
</dbReference>
<comment type="subcellular location">
    <subcellularLocation>
        <location evidence="1">Secreted</location>
    </subcellularLocation>
</comment>
<comment type="caution">
    <text evidence="4">The sequence shown here is derived from an EMBL/GenBank/DDBJ whole genome shotgun (WGS) entry which is preliminary data.</text>
</comment>
<dbReference type="PANTHER" id="PTHR12147:SF26">
    <property type="entry name" value="PEPTIDASE M28 DOMAIN-CONTAINING PROTEIN"/>
    <property type="match status" value="1"/>
</dbReference>
<dbReference type="InterPro" id="IPR045175">
    <property type="entry name" value="M28_fam"/>
</dbReference>
<dbReference type="Pfam" id="PF04389">
    <property type="entry name" value="Peptidase_M28"/>
    <property type="match status" value="1"/>
</dbReference>
<dbReference type="AlphaFoldDB" id="A0A7W9SR92"/>
<gene>
    <name evidence="4" type="ORF">HNQ39_002771</name>
</gene>
<dbReference type="GO" id="GO:0008235">
    <property type="term" value="F:metalloexopeptidase activity"/>
    <property type="evidence" value="ECO:0007669"/>
    <property type="project" value="InterPro"/>
</dbReference>
<dbReference type="GO" id="GO:0006508">
    <property type="term" value="P:proteolysis"/>
    <property type="evidence" value="ECO:0007669"/>
    <property type="project" value="InterPro"/>
</dbReference>
<reference evidence="4 5" key="1">
    <citation type="submission" date="2020-08" db="EMBL/GenBank/DDBJ databases">
        <title>Genomic Encyclopedia of Type Strains, Phase IV (KMG-IV): sequencing the most valuable type-strain genomes for metagenomic binning, comparative biology and taxonomic classification.</title>
        <authorList>
            <person name="Goeker M."/>
        </authorList>
    </citation>
    <scope>NUCLEOTIDE SEQUENCE [LARGE SCALE GENOMIC DNA]</scope>
    <source>
        <strain evidence="4 5">DSM 23562</strain>
    </source>
</reference>
<accession>A0A7W9SR92</accession>
<evidence type="ECO:0000259" key="3">
    <source>
        <dbReference type="Pfam" id="PF04389"/>
    </source>
</evidence>
<organism evidence="4 5">
    <name type="scientific">Armatimonas rosea</name>
    <dbReference type="NCBI Taxonomy" id="685828"/>
    <lineage>
        <taxon>Bacteria</taxon>
        <taxon>Bacillati</taxon>
        <taxon>Armatimonadota</taxon>
        <taxon>Armatimonadia</taxon>
        <taxon>Armatimonadales</taxon>
        <taxon>Armatimonadaceae</taxon>
        <taxon>Armatimonas</taxon>
    </lineage>
</organism>
<dbReference type="InterPro" id="IPR036116">
    <property type="entry name" value="FN3_sf"/>
</dbReference>
<dbReference type="SUPFAM" id="SSF49265">
    <property type="entry name" value="Fibronectin type III"/>
    <property type="match status" value="1"/>
</dbReference>
<dbReference type="SUPFAM" id="SSF53187">
    <property type="entry name" value="Zn-dependent exopeptidases"/>
    <property type="match status" value="1"/>
</dbReference>
<dbReference type="RefSeq" id="WP_184196934.1">
    <property type="nucleotide sequence ID" value="NZ_JACHGW010000002.1"/>
</dbReference>
<evidence type="ECO:0000313" key="5">
    <source>
        <dbReference type="Proteomes" id="UP000520814"/>
    </source>
</evidence>
<dbReference type="Gene3D" id="3.40.630.10">
    <property type="entry name" value="Zn peptidases"/>
    <property type="match status" value="1"/>
</dbReference>
<sequence>MRLQLSARVSKAHLERTVRSLAEIPTRHTLSGAMGADAAAAWLERELRGYGGNLQVAQQRWVQAAGGRMTKAVEIGNVLATLPGTDSPERVIVVSGHYDSRVTDVLDARSPAPGANDDASGVSVVLECARLMAGMRPRCTVIFAAVTGEEQSLLGSAQLAKTLKEQGKTVVAMATYDIVGNSVSQEGKRDNKHIRVFSTSDELNELPTQATRRKALGTDGDSPARTLARAIADAARRQVKGISVALTLRNDRYGRGGDHSSFLAAGFPAAVRFTEPGEDWRHQHQDLRTENGVKLGDLPEFVDFAYLNRVTQVALAWLSELALAPPAPARATLKQDLSNATTLTWAPVEGAAGYELLWRRTTEFDWSGSKAIAGATTQAALPLSKDDYLFAVRAVGPKGERGLPTVVGR</sequence>
<evidence type="ECO:0000256" key="2">
    <source>
        <dbReference type="ARBA" id="ARBA00022525"/>
    </source>
</evidence>
<protein>
    <recommendedName>
        <fullName evidence="3">Peptidase M28 domain-containing protein</fullName>
    </recommendedName>
</protein>
<evidence type="ECO:0000256" key="1">
    <source>
        <dbReference type="ARBA" id="ARBA00004613"/>
    </source>
</evidence>
<dbReference type="PANTHER" id="PTHR12147">
    <property type="entry name" value="METALLOPEPTIDASE M28 FAMILY MEMBER"/>
    <property type="match status" value="1"/>
</dbReference>
<name>A0A7W9SR92_ARMRO</name>
<feature type="domain" description="Peptidase M28" evidence="3">
    <location>
        <begin position="77"/>
        <end position="286"/>
    </location>
</feature>
<dbReference type="InterPro" id="IPR007484">
    <property type="entry name" value="Peptidase_M28"/>
</dbReference>
<dbReference type="InterPro" id="IPR013783">
    <property type="entry name" value="Ig-like_fold"/>
</dbReference>
<dbReference type="Proteomes" id="UP000520814">
    <property type="component" value="Unassembled WGS sequence"/>
</dbReference>
<proteinExistence type="predicted"/>